<dbReference type="EMBL" id="CM045760">
    <property type="protein sequence ID" value="KAI8028024.1"/>
    <property type="molecule type" value="Genomic_DNA"/>
</dbReference>
<comment type="caution">
    <text evidence="1">The sequence shown here is derived from an EMBL/GenBank/DDBJ whole genome shotgun (WGS) entry which is preliminary data.</text>
</comment>
<name>A0ACC0IRZ7_9ERIC</name>
<gene>
    <name evidence="1" type="ORF">LOK49_LG02G01784</name>
</gene>
<evidence type="ECO:0000313" key="1">
    <source>
        <dbReference type="EMBL" id="KAI8028024.1"/>
    </source>
</evidence>
<organism evidence="1 2">
    <name type="scientific">Camellia lanceoleosa</name>
    <dbReference type="NCBI Taxonomy" id="1840588"/>
    <lineage>
        <taxon>Eukaryota</taxon>
        <taxon>Viridiplantae</taxon>
        <taxon>Streptophyta</taxon>
        <taxon>Embryophyta</taxon>
        <taxon>Tracheophyta</taxon>
        <taxon>Spermatophyta</taxon>
        <taxon>Magnoliopsida</taxon>
        <taxon>eudicotyledons</taxon>
        <taxon>Gunneridae</taxon>
        <taxon>Pentapetalae</taxon>
        <taxon>asterids</taxon>
        <taxon>Ericales</taxon>
        <taxon>Theaceae</taxon>
        <taxon>Camellia</taxon>
    </lineage>
</organism>
<dbReference type="Proteomes" id="UP001060215">
    <property type="component" value="Chromosome 3"/>
</dbReference>
<sequence>MGLQLVRVILSVVLLLLLLWLTKTSALVNASLAKDGCKAKCGKISIPYPFGIGPNCYFDDWFSVECKSNTKPYLTSIDLEVLEISIDDMDSYVQVNWPILTANCPESVNHNGNGTDAVTGMMDLRNSPFVWSTTANIFMAVGCNNRVLMTYMNDSTIAGCVSICYSGTRTSGGGGGDLTNSCFGINCCQSSITRLDLQAFRVYLQSVDSGRSASLQPSSCINALLVDQKWFTASLTDPFAVENMSYVPAVLNWDLYLSAEKSTYYKNRSDGFYDALGIIPYRRTYCYDSEKTMLPISNRDSIRFKCHCDSRSQGNPYLPFGCQDVCLYANITTPWCAYQRSKSRIVTIGVCSGSVGAMLLLIAAWWLYKVMKKRNDMKRKEKFFKRNGGFLLQQQLSSTDGNIEKTKLFNAKELEKATDHYNEDRILGQGGQGTVYKGMLSDGRIVAVKKSKIVDEGKVEQFINEVVILSQINHRNIVMLLGCCLETEVPLLVYEFISNGTLFQHIHDPNVELPLLWEMRLRIATEVAGALSYLHYAASIPIYHRDIKSTNILLDDKYKAKVSDFGTSRSVAVDQTHLTTLVQGTFGYLDPEYFQSSQFTEKSDVYSFGVVVVELLTGQKAISSTRSQEGRSLATYFIQSMEENRLLDILDPKILKDGRREEIMVVAHLANRCLNLNGKKRPTMKEVAVELEGIKMSQGGMTQQNYVEVEYNKTDLTEAWEIASMSTGTFSGSGTSTTLPFDVQPLLNKPRGIHSSCPLDGSFENILMCQPR</sequence>
<protein>
    <submittedName>
        <fullName evidence="1">Wall-associated receptor kinase-like 2</fullName>
    </submittedName>
</protein>
<reference evidence="1 2" key="1">
    <citation type="journal article" date="2022" name="Plant J.">
        <title>Chromosome-level genome of Camellia lanceoleosa provides a valuable resource for understanding genome evolution and self-incompatibility.</title>
        <authorList>
            <person name="Gong W."/>
            <person name="Xiao S."/>
            <person name="Wang L."/>
            <person name="Liao Z."/>
            <person name="Chang Y."/>
            <person name="Mo W."/>
            <person name="Hu G."/>
            <person name="Li W."/>
            <person name="Zhao G."/>
            <person name="Zhu H."/>
            <person name="Hu X."/>
            <person name="Ji K."/>
            <person name="Xiang X."/>
            <person name="Song Q."/>
            <person name="Yuan D."/>
            <person name="Jin S."/>
            <person name="Zhang L."/>
        </authorList>
    </citation>
    <scope>NUCLEOTIDE SEQUENCE [LARGE SCALE GENOMIC DNA]</scope>
    <source>
        <strain evidence="1">SQ_2022a</strain>
    </source>
</reference>
<proteinExistence type="predicted"/>
<evidence type="ECO:0000313" key="2">
    <source>
        <dbReference type="Proteomes" id="UP001060215"/>
    </source>
</evidence>
<keyword evidence="2" id="KW-1185">Reference proteome</keyword>
<accession>A0ACC0IRZ7</accession>